<dbReference type="InterPro" id="IPR050747">
    <property type="entry name" value="Mitochondrial_chaperone_BCS1"/>
</dbReference>
<dbReference type="OMA" id="RSTPFTH"/>
<dbReference type="Pfam" id="PF00004">
    <property type="entry name" value="AAA"/>
    <property type="match status" value="2"/>
</dbReference>
<dbReference type="Proteomes" id="UP000004994">
    <property type="component" value="Chromosome 2"/>
</dbReference>
<comment type="cofactor">
    <cofactor evidence="1">
        <name>Mg(2+)</name>
        <dbReference type="ChEBI" id="CHEBI:18420"/>
    </cofactor>
</comment>
<feature type="region of interest" description="Disordered" evidence="6">
    <location>
        <begin position="880"/>
        <end position="908"/>
    </location>
</feature>
<dbReference type="PaxDb" id="4081-Solyc02g084900.2.1"/>
<dbReference type="GO" id="GO:0016887">
    <property type="term" value="F:ATP hydrolysis activity"/>
    <property type="evidence" value="ECO:0007669"/>
    <property type="project" value="InterPro"/>
</dbReference>
<dbReference type="InterPro" id="IPR003960">
    <property type="entry name" value="ATPase_AAA_CS"/>
</dbReference>
<dbReference type="CDD" id="cd19510">
    <property type="entry name" value="RecA-like_BCS1"/>
    <property type="match status" value="2"/>
</dbReference>
<evidence type="ECO:0000256" key="3">
    <source>
        <dbReference type="ARBA" id="ARBA00022801"/>
    </source>
</evidence>
<dbReference type="Gene3D" id="6.10.280.40">
    <property type="match status" value="2"/>
</dbReference>
<dbReference type="InterPro" id="IPR003959">
    <property type="entry name" value="ATPase_AAA_core"/>
</dbReference>
<dbReference type="STRING" id="4081.A0A3Q7F790"/>
<comment type="catalytic activity">
    <reaction evidence="5">
        <text>ATP + H2O = ADP + phosphate + H(+)</text>
        <dbReference type="Rhea" id="RHEA:13065"/>
        <dbReference type="ChEBI" id="CHEBI:15377"/>
        <dbReference type="ChEBI" id="CHEBI:15378"/>
        <dbReference type="ChEBI" id="CHEBI:30616"/>
        <dbReference type="ChEBI" id="CHEBI:43474"/>
        <dbReference type="ChEBI" id="CHEBI:456216"/>
    </reaction>
</comment>
<evidence type="ECO:0000256" key="2">
    <source>
        <dbReference type="ARBA" id="ARBA00007448"/>
    </source>
</evidence>
<dbReference type="Gramene" id="Solyc02g084910.3.1">
    <property type="protein sequence ID" value="Solyc02g084910.3.1"/>
    <property type="gene ID" value="Solyc02g084910.3"/>
</dbReference>
<proteinExistence type="inferred from homology"/>
<dbReference type="GO" id="GO:0006950">
    <property type="term" value="P:response to stress"/>
    <property type="evidence" value="ECO:0007669"/>
    <property type="project" value="UniProtKB-ARBA"/>
</dbReference>
<dbReference type="PROSITE" id="PS00674">
    <property type="entry name" value="AAA"/>
    <property type="match status" value="2"/>
</dbReference>
<keyword evidence="4" id="KW-0460">Magnesium</keyword>
<dbReference type="Gene3D" id="3.40.50.300">
    <property type="entry name" value="P-loop containing nucleotide triphosphate hydrolases"/>
    <property type="match status" value="2"/>
</dbReference>
<keyword evidence="9" id="KW-1185">Reference proteome</keyword>
<evidence type="ECO:0000256" key="4">
    <source>
        <dbReference type="ARBA" id="ARBA00022842"/>
    </source>
</evidence>
<reference evidence="8" key="1">
    <citation type="journal article" date="2012" name="Nature">
        <title>The tomato genome sequence provides insights into fleshy fruit evolution.</title>
        <authorList>
            <consortium name="Tomato Genome Consortium"/>
        </authorList>
    </citation>
    <scope>NUCLEOTIDE SEQUENCE [LARGE SCALE GENOMIC DNA]</scope>
    <source>
        <strain evidence="8">cv. Heinz 1706</strain>
    </source>
</reference>
<sequence>MMSLSSMPSAATMFQVYASISTAITMFKTMIHQLVPQQVQCYIETKIRRYFRPNSSDVTLVIEERDGMGINDVFTCAEIYLSARISPEFQRFKITKRPKDTGVNVKFGNCGKITDSFEEIELVWKFVNEAKKSISRFQDDDEGDFSEKHTFELSFSKQHKERILNTYIPFVLNTAKTMRNEKKIIQLHSLSGNCYSSINWDSVNLEHPSTFETLALEPALKKTIIQDLDRFLKRKEFYRRVGKAWKRGYLLYGPPGTGKSSLVAAIANYLKFDIYDLEFSNIKRDADLRRLLLSTKNRSILVIEDIDCSVTMPERNVARTNHNIRRDRDQEITLGGLLNFIDGLWSSCGDERIVIFTTNHKEKIDPALLRPGRMDMHIHMSYLTSESFTVLANNYLEISDPLYNTFKEAKELIEGAQVTPAEVAEQFMKSEDPDVCLESLNTASTLFSAYASLAASMMLVRTMANDIIPKSLLTYIQSAISYLFTPLSTQLTIIVDEQCGMTRNQVYEAAEIYLRTKIGPNADKVRAHKTPKQKNINVSIEKDEEITDVYGVVQMKWRLVSVEPQDRHGYTPEKRFFELSFNKRFKESVLNEYLPFVLTKAKEIQDNDRAVKLYTRDCPCGSDDDGYGYGGGGGGVWGSINLDHPATFDTLAMEPEMKKMIIEDLDRFVKRRDFYKKVGKAWKRGYLLYGPPGTGKSSLIAAMANYLKFDIYDLELTSLYSNSELRRILISTSNRSIIVIEDIDCSVEMHDRNLGHQPSDTKITLSGLLNFIDGLWSNCGDERIIVFTTNHKEKLDPALLRPGRMDMHIHMSYCTNQSFKILAFNYLGVSDHRLFGEIEGLIKNVEVTPAEVAEELMRSEDAEVVLEGVLNLLKRKADEANEIKEEKSPSTPEDDEKEEIEDKKVDEGEIQEAKRLRTEVL</sequence>
<evidence type="ECO:0000313" key="9">
    <source>
        <dbReference type="Proteomes" id="UP000004994"/>
    </source>
</evidence>
<keyword evidence="3" id="KW-0378">Hydrolase</keyword>
<evidence type="ECO:0000313" key="8">
    <source>
        <dbReference type="EnsemblPlants" id="Solyc02g084910.3.1"/>
    </source>
</evidence>
<name>A0A3Q7F790_SOLLC</name>
<evidence type="ECO:0000256" key="1">
    <source>
        <dbReference type="ARBA" id="ARBA00001946"/>
    </source>
</evidence>
<reference evidence="8" key="2">
    <citation type="submission" date="2019-01" db="UniProtKB">
        <authorList>
            <consortium name="EnsemblPlants"/>
        </authorList>
    </citation>
    <scope>IDENTIFICATION</scope>
    <source>
        <strain evidence="8">cv. Heinz 1706</strain>
    </source>
</reference>
<accession>A0A3Q7F790</accession>
<comment type="similarity">
    <text evidence="2">Belongs to the AAA ATPase family. BCS1 subfamily.</text>
</comment>
<dbReference type="InterPro" id="IPR058017">
    <property type="entry name" value="At3g28540-like_C"/>
</dbReference>
<dbReference type="SMART" id="SM00382">
    <property type="entry name" value="AAA"/>
    <property type="match status" value="2"/>
</dbReference>
<feature type="domain" description="AAA+ ATPase" evidence="7">
    <location>
        <begin position="682"/>
        <end position="815"/>
    </location>
</feature>
<dbReference type="InterPro" id="IPR003593">
    <property type="entry name" value="AAA+_ATPase"/>
</dbReference>
<feature type="domain" description="AAA+ ATPase" evidence="7">
    <location>
        <begin position="245"/>
        <end position="384"/>
    </location>
</feature>
<protein>
    <recommendedName>
        <fullName evidence="7">AAA+ ATPase domain-containing protein</fullName>
    </recommendedName>
</protein>
<dbReference type="InterPro" id="IPR025753">
    <property type="entry name" value="AAA_N_dom"/>
</dbReference>
<dbReference type="GO" id="GO:0005524">
    <property type="term" value="F:ATP binding"/>
    <property type="evidence" value="ECO:0007669"/>
    <property type="project" value="InterPro"/>
</dbReference>
<dbReference type="InterPro" id="IPR027417">
    <property type="entry name" value="P-loop_NTPase"/>
</dbReference>
<dbReference type="InParanoid" id="A0A3Q7F790"/>
<dbReference type="EnsemblPlants" id="Solyc02g084910.3.1">
    <property type="protein sequence ID" value="Solyc02g084910.3.1"/>
    <property type="gene ID" value="Solyc02g084910.3"/>
</dbReference>
<dbReference type="Pfam" id="PF25568">
    <property type="entry name" value="AAA_lid_At3g28540"/>
    <property type="match status" value="2"/>
</dbReference>
<evidence type="ECO:0000259" key="7">
    <source>
        <dbReference type="SMART" id="SM00382"/>
    </source>
</evidence>
<dbReference type="SUPFAM" id="SSF52540">
    <property type="entry name" value="P-loop containing nucleoside triphosphate hydrolases"/>
    <property type="match status" value="2"/>
</dbReference>
<dbReference type="Pfam" id="PF14363">
    <property type="entry name" value="AAA_assoc"/>
    <property type="match status" value="2"/>
</dbReference>
<evidence type="ECO:0000256" key="5">
    <source>
        <dbReference type="ARBA" id="ARBA00049360"/>
    </source>
</evidence>
<evidence type="ECO:0000256" key="6">
    <source>
        <dbReference type="SAM" id="MobiDB-lite"/>
    </source>
</evidence>
<organism evidence="8">
    <name type="scientific">Solanum lycopersicum</name>
    <name type="common">Tomato</name>
    <name type="synonym">Lycopersicon esculentum</name>
    <dbReference type="NCBI Taxonomy" id="4081"/>
    <lineage>
        <taxon>Eukaryota</taxon>
        <taxon>Viridiplantae</taxon>
        <taxon>Streptophyta</taxon>
        <taxon>Embryophyta</taxon>
        <taxon>Tracheophyta</taxon>
        <taxon>Spermatophyta</taxon>
        <taxon>Magnoliopsida</taxon>
        <taxon>eudicotyledons</taxon>
        <taxon>Gunneridae</taxon>
        <taxon>Pentapetalae</taxon>
        <taxon>asterids</taxon>
        <taxon>lamiids</taxon>
        <taxon>Solanales</taxon>
        <taxon>Solanaceae</taxon>
        <taxon>Solanoideae</taxon>
        <taxon>Solaneae</taxon>
        <taxon>Solanum</taxon>
        <taxon>Solanum subgen. Lycopersicon</taxon>
    </lineage>
</organism>
<dbReference type="PANTHER" id="PTHR23070">
    <property type="entry name" value="BCS1 AAA-TYPE ATPASE"/>
    <property type="match status" value="1"/>
</dbReference>
<dbReference type="AlphaFoldDB" id="A0A3Q7F790"/>